<evidence type="ECO:0000256" key="3">
    <source>
        <dbReference type="ARBA" id="ARBA00023125"/>
    </source>
</evidence>
<evidence type="ECO:0000256" key="4">
    <source>
        <dbReference type="ARBA" id="ARBA00023163"/>
    </source>
</evidence>
<comment type="similarity">
    <text evidence="1">Belongs to the LysR transcriptional regulatory family.</text>
</comment>
<protein>
    <submittedName>
        <fullName evidence="6">LysR family transcriptional regulator</fullName>
    </submittedName>
</protein>
<dbReference type="EMBL" id="CP089984">
    <property type="protein sequence ID" value="WXB18052.1"/>
    <property type="molecule type" value="Genomic_DNA"/>
</dbReference>
<sequence>MSIDRIDDLEAFVAIVERGSLTAAARHLRRTLQSVSRSLSALERNVGASLIRRTTRRVLPTDTGSAFYQRIKPALDTLREAALEAAQQSDEASGRLRIGASVLFGPAYIVPVIAAFMDRHPKIEVELLLSDRFVDLMESGLDLAVRIGTMPDSPLKTRRLGSLRLVVFGAPRYFAAHGRPEHPRDLMKHVCVIRTADRSPTSWPFQVHGKPVNIKVAGRFFTDDAAASHAAVASGLGVGNAPLWQIRPLVDEGAVELILADFETPAVPIQAVFPATNARLGAKTRLFTEFLAARLKCENL</sequence>
<evidence type="ECO:0000256" key="1">
    <source>
        <dbReference type="ARBA" id="ARBA00009437"/>
    </source>
</evidence>
<dbReference type="InterPro" id="IPR036388">
    <property type="entry name" value="WH-like_DNA-bd_sf"/>
</dbReference>
<dbReference type="SUPFAM" id="SSF53850">
    <property type="entry name" value="Periplasmic binding protein-like II"/>
    <property type="match status" value="1"/>
</dbReference>
<dbReference type="InterPro" id="IPR005119">
    <property type="entry name" value="LysR_subst-bd"/>
</dbReference>
<dbReference type="Gene3D" id="3.40.190.290">
    <property type="match status" value="1"/>
</dbReference>
<organism evidence="6 7">
    <name type="scientific">Pendulispora albinea</name>
    <dbReference type="NCBI Taxonomy" id="2741071"/>
    <lineage>
        <taxon>Bacteria</taxon>
        <taxon>Pseudomonadati</taxon>
        <taxon>Myxococcota</taxon>
        <taxon>Myxococcia</taxon>
        <taxon>Myxococcales</taxon>
        <taxon>Sorangiineae</taxon>
        <taxon>Pendulisporaceae</taxon>
        <taxon>Pendulispora</taxon>
    </lineage>
</organism>
<dbReference type="InterPro" id="IPR058163">
    <property type="entry name" value="LysR-type_TF_proteobact-type"/>
</dbReference>
<gene>
    <name evidence="6" type="ORF">LZC94_12425</name>
</gene>
<evidence type="ECO:0000313" key="7">
    <source>
        <dbReference type="Proteomes" id="UP001370348"/>
    </source>
</evidence>
<dbReference type="SUPFAM" id="SSF46785">
    <property type="entry name" value="Winged helix' DNA-binding domain"/>
    <property type="match status" value="1"/>
</dbReference>
<keyword evidence="3" id="KW-0238">DNA-binding</keyword>
<name>A0ABZ2M4H4_9BACT</name>
<dbReference type="RefSeq" id="WP_394827692.1">
    <property type="nucleotide sequence ID" value="NZ_CP089984.1"/>
</dbReference>
<evidence type="ECO:0000313" key="6">
    <source>
        <dbReference type="EMBL" id="WXB18052.1"/>
    </source>
</evidence>
<dbReference type="CDD" id="cd08422">
    <property type="entry name" value="PBP2_CrgA_like"/>
    <property type="match status" value="1"/>
</dbReference>
<feature type="domain" description="HTH lysR-type" evidence="5">
    <location>
        <begin position="4"/>
        <end position="61"/>
    </location>
</feature>
<keyword evidence="4" id="KW-0804">Transcription</keyword>
<dbReference type="InterPro" id="IPR036390">
    <property type="entry name" value="WH_DNA-bd_sf"/>
</dbReference>
<keyword evidence="2" id="KW-0805">Transcription regulation</keyword>
<proteinExistence type="inferred from homology"/>
<keyword evidence="7" id="KW-1185">Reference proteome</keyword>
<reference evidence="6 7" key="1">
    <citation type="submission" date="2021-12" db="EMBL/GenBank/DDBJ databases">
        <title>Discovery of the Pendulisporaceae a myxobacterial family with distinct sporulation behavior and unique specialized metabolism.</title>
        <authorList>
            <person name="Garcia R."/>
            <person name="Popoff A."/>
            <person name="Bader C.D."/>
            <person name="Loehr J."/>
            <person name="Walesch S."/>
            <person name="Walt C."/>
            <person name="Boldt J."/>
            <person name="Bunk B."/>
            <person name="Haeckl F.J.F.P.J."/>
            <person name="Gunesch A.P."/>
            <person name="Birkelbach J."/>
            <person name="Nuebel U."/>
            <person name="Pietschmann T."/>
            <person name="Bach T."/>
            <person name="Mueller R."/>
        </authorList>
    </citation>
    <scope>NUCLEOTIDE SEQUENCE [LARGE SCALE GENOMIC DNA]</scope>
    <source>
        <strain evidence="6 7">MSr11954</strain>
    </source>
</reference>
<dbReference type="Pfam" id="PF00126">
    <property type="entry name" value="HTH_1"/>
    <property type="match status" value="1"/>
</dbReference>
<dbReference type="PANTHER" id="PTHR30537:SF5">
    <property type="entry name" value="HTH-TYPE TRANSCRIPTIONAL ACTIVATOR TTDR-RELATED"/>
    <property type="match status" value="1"/>
</dbReference>
<accession>A0ABZ2M4H4</accession>
<dbReference type="PANTHER" id="PTHR30537">
    <property type="entry name" value="HTH-TYPE TRANSCRIPTIONAL REGULATOR"/>
    <property type="match status" value="1"/>
</dbReference>
<evidence type="ECO:0000259" key="5">
    <source>
        <dbReference type="PROSITE" id="PS50931"/>
    </source>
</evidence>
<dbReference type="InterPro" id="IPR000847">
    <property type="entry name" value="LysR_HTH_N"/>
</dbReference>
<dbReference type="Proteomes" id="UP001370348">
    <property type="component" value="Chromosome"/>
</dbReference>
<dbReference type="Gene3D" id="1.10.10.10">
    <property type="entry name" value="Winged helix-like DNA-binding domain superfamily/Winged helix DNA-binding domain"/>
    <property type="match status" value="1"/>
</dbReference>
<dbReference type="PROSITE" id="PS50931">
    <property type="entry name" value="HTH_LYSR"/>
    <property type="match status" value="1"/>
</dbReference>
<evidence type="ECO:0000256" key="2">
    <source>
        <dbReference type="ARBA" id="ARBA00023015"/>
    </source>
</evidence>
<dbReference type="Pfam" id="PF03466">
    <property type="entry name" value="LysR_substrate"/>
    <property type="match status" value="1"/>
</dbReference>